<dbReference type="RefSeq" id="XP_040742097.1">
    <property type="nucleotide sequence ID" value="XM_040888046.1"/>
</dbReference>
<evidence type="ECO:0000256" key="2">
    <source>
        <dbReference type="ARBA" id="ARBA00010694"/>
    </source>
</evidence>
<comment type="caution">
    <text evidence="11">The sequence shown here is derived from an EMBL/GenBank/DDBJ whole genome shotgun (WGS) entry which is preliminary data.</text>
</comment>
<evidence type="ECO:0000313" key="12">
    <source>
        <dbReference type="Proteomes" id="UP000193922"/>
    </source>
</evidence>
<dbReference type="InterPro" id="IPR013657">
    <property type="entry name" value="SCL35B1-4/HUT1"/>
</dbReference>
<feature type="transmembrane region" description="Helical" evidence="10">
    <location>
        <begin position="200"/>
        <end position="219"/>
    </location>
</feature>
<name>A0A1Y1W3Y9_9FUNG</name>
<evidence type="ECO:0000256" key="4">
    <source>
        <dbReference type="ARBA" id="ARBA00022597"/>
    </source>
</evidence>
<evidence type="ECO:0000256" key="9">
    <source>
        <dbReference type="ARBA" id="ARBA00041103"/>
    </source>
</evidence>
<dbReference type="GeneID" id="63804694"/>
<dbReference type="Proteomes" id="UP000193922">
    <property type="component" value="Unassembled WGS sequence"/>
</dbReference>
<proteinExistence type="inferred from homology"/>
<comment type="similarity">
    <text evidence="2">Belongs to the nucleotide-sugar transporter family. SLC35B subfamily.</text>
</comment>
<evidence type="ECO:0000256" key="3">
    <source>
        <dbReference type="ARBA" id="ARBA00022448"/>
    </source>
</evidence>
<feature type="transmembrane region" description="Helical" evidence="10">
    <location>
        <begin position="162"/>
        <end position="179"/>
    </location>
</feature>
<dbReference type="GO" id="GO:0005789">
    <property type="term" value="C:endoplasmic reticulum membrane"/>
    <property type="evidence" value="ECO:0007669"/>
    <property type="project" value="UniProtKB-SubCell"/>
</dbReference>
<dbReference type="PANTHER" id="PTHR10778">
    <property type="entry name" value="SOLUTE CARRIER FAMILY 35 MEMBER B"/>
    <property type="match status" value="1"/>
</dbReference>
<keyword evidence="7 10" id="KW-1133">Transmembrane helix</keyword>
<feature type="transmembrane region" description="Helical" evidence="10">
    <location>
        <begin position="132"/>
        <end position="150"/>
    </location>
</feature>
<feature type="transmembrane region" description="Helical" evidence="10">
    <location>
        <begin position="79"/>
        <end position="99"/>
    </location>
</feature>
<keyword evidence="3" id="KW-0813">Transport</keyword>
<sequence>MLDFLICVGGIYTCFLTWSAMQERVTTQTYGADAQKFQYTIVLNLIQAMTGSLVGFIYLRVVQRKAMLDMSRRRWLRFFQVAFMASVASPFGYMALRYINYPTMTLAKTCKLVPVMMMNVVLYKRKYPAHKYAVVAMITMGVSAFMLFKSSSKGSAKATENSLYGLFLVFINLAIDGLVNSTQDHIFADDKEVTGQHMMCLMNLCCSILMALWLMNPFNPELGSAVAFLQQHPRATVDIGMFAVCGALGQCFIFYTLAKFGSLTLVTVTVTRKFLTILFSVFYYGHPLNGWQWAAAGIVFAGITLDVYKKQAGRKAQRQVLVEVTSDEKAKVKAEDELSDDEKLAVDGQASLFVPPPLGSKVEGIEQQIGDLRRRQQAVSVAAA</sequence>
<evidence type="ECO:0000256" key="8">
    <source>
        <dbReference type="ARBA" id="ARBA00023136"/>
    </source>
</evidence>
<evidence type="ECO:0000256" key="1">
    <source>
        <dbReference type="ARBA" id="ARBA00004477"/>
    </source>
</evidence>
<keyword evidence="12" id="KW-1185">Reference proteome</keyword>
<evidence type="ECO:0000256" key="7">
    <source>
        <dbReference type="ARBA" id="ARBA00022989"/>
    </source>
</evidence>
<protein>
    <recommendedName>
        <fullName evidence="9">UDP-galactose transporter homolog 1</fullName>
    </recommendedName>
</protein>
<dbReference type="GO" id="GO:0005459">
    <property type="term" value="F:UDP-galactose transmembrane transporter activity"/>
    <property type="evidence" value="ECO:0007669"/>
    <property type="project" value="TreeGrafter"/>
</dbReference>
<dbReference type="OrthoDB" id="1601at2759"/>
<comment type="subcellular location">
    <subcellularLocation>
        <location evidence="1">Endoplasmic reticulum membrane</location>
        <topology evidence="1">Multi-pass membrane protein</topology>
    </subcellularLocation>
</comment>
<keyword evidence="8 10" id="KW-0472">Membrane</keyword>
<reference evidence="11 12" key="1">
    <citation type="submission" date="2016-07" db="EMBL/GenBank/DDBJ databases">
        <title>Pervasive Adenine N6-methylation of Active Genes in Fungi.</title>
        <authorList>
            <consortium name="DOE Joint Genome Institute"/>
            <person name="Mondo S.J."/>
            <person name="Dannebaum R.O."/>
            <person name="Kuo R.C."/>
            <person name="Labutti K."/>
            <person name="Haridas S."/>
            <person name="Kuo A."/>
            <person name="Salamov A."/>
            <person name="Ahrendt S.R."/>
            <person name="Lipzen A."/>
            <person name="Sullivan W."/>
            <person name="Andreopoulos W.B."/>
            <person name="Clum A."/>
            <person name="Lindquist E."/>
            <person name="Daum C."/>
            <person name="Ramamoorthy G.K."/>
            <person name="Gryganskyi A."/>
            <person name="Culley D."/>
            <person name="Magnuson J.K."/>
            <person name="James T.Y."/>
            <person name="O'Malley M.A."/>
            <person name="Stajich J.E."/>
            <person name="Spatafora J.W."/>
            <person name="Visel A."/>
            <person name="Grigoriev I.V."/>
        </authorList>
    </citation>
    <scope>NUCLEOTIDE SEQUENCE [LARGE SCALE GENOMIC DNA]</scope>
    <source>
        <strain evidence="11 12">ATCC 12442</strain>
    </source>
</reference>
<gene>
    <name evidence="11" type="ORF">DL89DRAFT_268782</name>
</gene>
<feature type="transmembrane region" description="Helical" evidence="10">
    <location>
        <begin position="290"/>
        <end position="308"/>
    </location>
</feature>
<dbReference type="PANTHER" id="PTHR10778:SF10">
    <property type="entry name" value="SOLUTE CARRIER FAMILY 35 MEMBER B1"/>
    <property type="match status" value="1"/>
</dbReference>
<feature type="transmembrane region" description="Helical" evidence="10">
    <location>
        <begin position="38"/>
        <end position="59"/>
    </location>
</feature>
<accession>A0A1Y1W3Y9</accession>
<dbReference type="GO" id="GO:0000139">
    <property type="term" value="C:Golgi membrane"/>
    <property type="evidence" value="ECO:0007669"/>
    <property type="project" value="TreeGrafter"/>
</dbReference>
<evidence type="ECO:0000256" key="5">
    <source>
        <dbReference type="ARBA" id="ARBA00022692"/>
    </source>
</evidence>
<organism evidence="11 12">
    <name type="scientific">Linderina pennispora</name>
    <dbReference type="NCBI Taxonomy" id="61395"/>
    <lineage>
        <taxon>Eukaryota</taxon>
        <taxon>Fungi</taxon>
        <taxon>Fungi incertae sedis</taxon>
        <taxon>Zoopagomycota</taxon>
        <taxon>Kickxellomycotina</taxon>
        <taxon>Kickxellomycetes</taxon>
        <taxon>Kickxellales</taxon>
        <taxon>Kickxellaceae</taxon>
        <taxon>Linderina</taxon>
    </lineage>
</organism>
<dbReference type="EMBL" id="MCFD01000010">
    <property type="protein sequence ID" value="ORX68283.1"/>
    <property type="molecule type" value="Genomic_DNA"/>
</dbReference>
<feature type="transmembrane region" description="Helical" evidence="10">
    <location>
        <begin position="239"/>
        <end position="258"/>
    </location>
</feature>
<dbReference type="GO" id="GO:0005460">
    <property type="term" value="F:UDP-glucose transmembrane transporter activity"/>
    <property type="evidence" value="ECO:0007669"/>
    <property type="project" value="TreeGrafter"/>
</dbReference>
<evidence type="ECO:0000256" key="10">
    <source>
        <dbReference type="SAM" id="Phobius"/>
    </source>
</evidence>
<dbReference type="Pfam" id="PF08449">
    <property type="entry name" value="UAA"/>
    <property type="match status" value="1"/>
</dbReference>
<dbReference type="STRING" id="61395.A0A1Y1W3Y9"/>
<keyword evidence="5 10" id="KW-0812">Transmembrane</keyword>
<keyword evidence="6" id="KW-0256">Endoplasmic reticulum</keyword>
<evidence type="ECO:0000313" key="11">
    <source>
        <dbReference type="EMBL" id="ORX68283.1"/>
    </source>
</evidence>
<dbReference type="SUPFAM" id="SSF103481">
    <property type="entry name" value="Multidrug resistance efflux transporter EmrE"/>
    <property type="match status" value="1"/>
</dbReference>
<keyword evidence="4" id="KW-0762">Sugar transport</keyword>
<feature type="transmembrane region" description="Helical" evidence="10">
    <location>
        <begin position="265"/>
        <end position="284"/>
    </location>
</feature>
<dbReference type="InterPro" id="IPR037185">
    <property type="entry name" value="EmrE-like"/>
</dbReference>
<dbReference type="AlphaFoldDB" id="A0A1Y1W3Y9"/>
<evidence type="ECO:0000256" key="6">
    <source>
        <dbReference type="ARBA" id="ARBA00022824"/>
    </source>
</evidence>